<reference evidence="3" key="1">
    <citation type="journal article" date="2019" name="Int. J. Syst. Evol. Microbiol.">
        <title>The Global Catalogue of Microorganisms (GCM) 10K type strain sequencing project: providing services to taxonomists for standard genome sequencing and annotation.</title>
        <authorList>
            <consortium name="The Broad Institute Genomics Platform"/>
            <consortium name="The Broad Institute Genome Sequencing Center for Infectious Disease"/>
            <person name="Wu L."/>
            <person name="Ma J."/>
        </authorList>
    </citation>
    <scope>NUCLEOTIDE SEQUENCE [LARGE SCALE GENOMIC DNA]</scope>
    <source>
        <strain evidence="3">JCM 12763</strain>
    </source>
</reference>
<gene>
    <name evidence="2" type="ORF">ACFP50_19605</name>
</gene>
<dbReference type="EMBL" id="JBHSPT010000043">
    <property type="protein sequence ID" value="MFC6057583.1"/>
    <property type="molecule type" value="Genomic_DNA"/>
</dbReference>
<organism evidence="2 3">
    <name type="scientific">Streptomyces pratens</name>
    <dbReference type="NCBI Taxonomy" id="887456"/>
    <lineage>
        <taxon>Bacteria</taxon>
        <taxon>Bacillati</taxon>
        <taxon>Actinomycetota</taxon>
        <taxon>Actinomycetes</taxon>
        <taxon>Kitasatosporales</taxon>
        <taxon>Streptomycetaceae</taxon>
        <taxon>Streptomyces</taxon>
    </lineage>
</organism>
<evidence type="ECO:0000313" key="2">
    <source>
        <dbReference type="EMBL" id="MFC6057583.1"/>
    </source>
</evidence>
<keyword evidence="3" id="KW-1185">Reference proteome</keyword>
<accession>A0ABW1M1X7</accession>
<dbReference type="Proteomes" id="UP001596242">
    <property type="component" value="Unassembled WGS sequence"/>
</dbReference>
<evidence type="ECO:0000256" key="1">
    <source>
        <dbReference type="SAM" id="MobiDB-lite"/>
    </source>
</evidence>
<comment type="caution">
    <text evidence="2">The sequence shown here is derived from an EMBL/GenBank/DDBJ whole genome shotgun (WGS) entry which is preliminary data.</text>
</comment>
<name>A0ABW1M1X7_9ACTN</name>
<proteinExistence type="predicted"/>
<dbReference type="RefSeq" id="WP_386399437.1">
    <property type="nucleotide sequence ID" value="NZ_JBHSPT010000043.1"/>
</dbReference>
<protein>
    <submittedName>
        <fullName evidence="2">Uncharacterized protein</fullName>
    </submittedName>
</protein>
<evidence type="ECO:0000313" key="3">
    <source>
        <dbReference type="Proteomes" id="UP001596242"/>
    </source>
</evidence>
<feature type="region of interest" description="Disordered" evidence="1">
    <location>
        <begin position="1"/>
        <end position="22"/>
    </location>
</feature>
<sequence>MVLAEREIDSFGPDGTPLQDGLDDELTRLLAHTVRPFADGSSHVRHLSAAETASARPAPIDMSVRVVEADPAVTVNGEPQGVVTGGV</sequence>